<evidence type="ECO:0000313" key="2">
    <source>
        <dbReference type="EMBL" id="ORC09511.1"/>
    </source>
</evidence>
<evidence type="ECO:0000259" key="1">
    <source>
        <dbReference type="Pfam" id="PF00561"/>
    </source>
</evidence>
<evidence type="ECO:0000313" key="4">
    <source>
        <dbReference type="Proteomes" id="UP000192335"/>
    </source>
</evidence>
<accession>A0A8E2IYL1</accession>
<keyword evidence="5" id="KW-1185">Reference proteome</keyword>
<name>A0A8E2IYL1_9MYCO</name>
<sequence>MQVLENNDHRPEKLMSISPQLGRAHRVDVPAGTINYRDRGSGSPMVFVHGVGVNGDLWRHVAPRLAASHRCITPDLPWGSHSIPLKPDADLSLPGMARITADFLDALDLDDVTIVANDTGGAVAQALVSSHPQRITRLILTSCDAFEKFPPTPQKYLKLTSRSRLLTWIVAYTVRFKPIQRLPTAYGFVTSRAMPSDIMRSFTGPVRANPGVRRDFRRMLRSVDTRYTFEAAARLAGFDKPALVLWASDDKIFPRQHGQRLAKLLPQGRFDLIADSRTFIPEEQPDRLVAAIENFLAAHPVVAEPRSG</sequence>
<dbReference type="SUPFAM" id="SSF53474">
    <property type="entry name" value="alpha/beta-Hydrolases"/>
    <property type="match status" value="1"/>
</dbReference>
<feature type="domain" description="AB hydrolase-1" evidence="1">
    <location>
        <begin position="44"/>
        <end position="280"/>
    </location>
</feature>
<proteinExistence type="predicted"/>
<dbReference type="EMBL" id="MWQA01000001">
    <property type="protein sequence ID" value="ORC09511.1"/>
    <property type="molecule type" value="Genomic_DNA"/>
</dbReference>
<dbReference type="GO" id="GO:0018786">
    <property type="term" value="F:haloalkane dehalogenase activity"/>
    <property type="evidence" value="ECO:0007669"/>
    <property type="project" value="UniProtKB-EC"/>
</dbReference>
<dbReference type="InterPro" id="IPR029058">
    <property type="entry name" value="AB_hydrolase_fold"/>
</dbReference>
<protein>
    <submittedName>
        <fullName evidence="3">Haloalkane dehalogenase</fullName>
        <ecNumber evidence="3">3.8.1.5</ecNumber>
    </submittedName>
</protein>
<dbReference type="EMBL" id="UPHM01000048">
    <property type="protein sequence ID" value="VAZ92461.1"/>
    <property type="molecule type" value="Genomic_DNA"/>
</dbReference>
<dbReference type="InterPro" id="IPR000073">
    <property type="entry name" value="AB_hydrolase_1"/>
</dbReference>
<dbReference type="Proteomes" id="UP000192335">
    <property type="component" value="Unassembled WGS sequence"/>
</dbReference>
<dbReference type="Gene3D" id="3.40.50.1820">
    <property type="entry name" value="alpha/beta hydrolase"/>
    <property type="match status" value="1"/>
</dbReference>
<dbReference type="PRINTS" id="PR00111">
    <property type="entry name" value="ABHYDROLASE"/>
</dbReference>
<dbReference type="InterPro" id="IPR050266">
    <property type="entry name" value="AB_hydrolase_sf"/>
</dbReference>
<dbReference type="RefSeq" id="WP_082275414.1">
    <property type="nucleotide sequence ID" value="NZ_UPHK01000053.1"/>
</dbReference>
<dbReference type="AlphaFoldDB" id="A0A8E2IYL1"/>
<reference evidence="3 5" key="2">
    <citation type="submission" date="2018-09" db="EMBL/GenBank/DDBJ databases">
        <authorList>
            <person name="Tagini F."/>
        </authorList>
    </citation>
    <scope>NUCLEOTIDE SEQUENCE [LARGE SCALE GENOMIC DNA]</scope>
    <source>
        <strain evidence="3 5">MK4</strain>
    </source>
</reference>
<dbReference type="EC" id="3.8.1.5" evidence="3"/>
<evidence type="ECO:0000313" key="3">
    <source>
        <dbReference type="EMBL" id="VAZ92461.1"/>
    </source>
</evidence>
<dbReference type="PANTHER" id="PTHR43798">
    <property type="entry name" value="MONOACYLGLYCEROL LIPASE"/>
    <property type="match status" value="1"/>
</dbReference>
<comment type="caution">
    <text evidence="2">The sequence shown here is derived from an EMBL/GenBank/DDBJ whole genome shotgun (WGS) entry which is preliminary data.</text>
</comment>
<dbReference type="Proteomes" id="UP000271464">
    <property type="component" value="Unassembled WGS sequence"/>
</dbReference>
<dbReference type="Pfam" id="PF00561">
    <property type="entry name" value="Abhydrolase_1"/>
    <property type="match status" value="1"/>
</dbReference>
<reference evidence="2 4" key="1">
    <citation type="submission" date="2017-02" db="EMBL/GenBank/DDBJ databases">
        <title>Mycobacterium kansasii genomes.</title>
        <authorList>
            <person name="Borowka P."/>
            <person name="Strapagiel D."/>
            <person name="Marciniak B."/>
            <person name="Lach J."/>
            <person name="Bakula Z."/>
            <person name="Van Ingen J."/>
            <person name="Safianowska A."/>
            <person name="Brzostek A."/>
            <person name="Dziadek J."/>
            <person name="Jagielski T."/>
        </authorList>
    </citation>
    <scope>NUCLEOTIDE SEQUENCE [LARGE SCALE GENOMIC DNA]</scope>
    <source>
        <strain evidence="2 4">12MK</strain>
    </source>
</reference>
<keyword evidence="3" id="KW-0378">Hydrolase</keyword>
<gene>
    <name evidence="3" type="primary">dhaA_2</name>
    <name evidence="2" type="ORF">B4U45_25835</name>
    <name evidence="3" type="ORF">LAUMK4_02098</name>
</gene>
<evidence type="ECO:0000313" key="5">
    <source>
        <dbReference type="Proteomes" id="UP000271464"/>
    </source>
</evidence>
<organism evidence="2 4">
    <name type="scientific">Mycobacterium persicum</name>
    <dbReference type="NCBI Taxonomy" id="1487726"/>
    <lineage>
        <taxon>Bacteria</taxon>
        <taxon>Bacillati</taxon>
        <taxon>Actinomycetota</taxon>
        <taxon>Actinomycetes</taxon>
        <taxon>Mycobacteriales</taxon>
        <taxon>Mycobacteriaceae</taxon>
        <taxon>Mycobacterium</taxon>
    </lineage>
</organism>